<feature type="transmembrane region" description="Helical" evidence="4">
    <location>
        <begin position="23"/>
        <end position="41"/>
    </location>
</feature>
<dbReference type="InterPro" id="IPR000160">
    <property type="entry name" value="GGDEF_dom"/>
</dbReference>
<evidence type="ECO:0000256" key="4">
    <source>
        <dbReference type="SAM" id="Phobius"/>
    </source>
</evidence>
<dbReference type="InterPro" id="IPR043128">
    <property type="entry name" value="Rev_trsase/Diguanyl_cyclase"/>
</dbReference>
<evidence type="ECO:0000256" key="2">
    <source>
        <dbReference type="ARBA" id="ARBA00012528"/>
    </source>
</evidence>
<dbReference type="GO" id="GO:0043709">
    <property type="term" value="P:cell adhesion involved in single-species biofilm formation"/>
    <property type="evidence" value="ECO:0007669"/>
    <property type="project" value="TreeGrafter"/>
</dbReference>
<dbReference type="SMART" id="SM00267">
    <property type="entry name" value="GGDEF"/>
    <property type="match status" value="1"/>
</dbReference>
<dbReference type="AlphaFoldDB" id="A0A5N4WT75"/>
<feature type="transmembrane region" description="Helical" evidence="4">
    <location>
        <begin position="154"/>
        <end position="173"/>
    </location>
</feature>
<dbReference type="EC" id="2.7.7.65" evidence="2"/>
<dbReference type="PANTHER" id="PTHR45138">
    <property type="entry name" value="REGULATORY COMPONENTS OF SENSORY TRANSDUCTION SYSTEM"/>
    <property type="match status" value="1"/>
</dbReference>
<dbReference type="InterPro" id="IPR029787">
    <property type="entry name" value="Nucleotide_cyclase"/>
</dbReference>
<dbReference type="CDD" id="cd01949">
    <property type="entry name" value="GGDEF"/>
    <property type="match status" value="1"/>
</dbReference>
<dbReference type="InterPro" id="IPR007894">
    <property type="entry name" value="MASE2"/>
</dbReference>
<comment type="caution">
    <text evidence="6">The sequence shown here is derived from an EMBL/GenBank/DDBJ whole genome shotgun (WGS) entry which is preliminary data.</text>
</comment>
<keyword evidence="4" id="KW-0812">Transmembrane</keyword>
<dbReference type="GO" id="GO:0005886">
    <property type="term" value="C:plasma membrane"/>
    <property type="evidence" value="ECO:0007669"/>
    <property type="project" value="TreeGrafter"/>
</dbReference>
<evidence type="ECO:0000259" key="5">
    <source>
        <dbReference type="PROSITE" id="PS50887"/>
    </source>
</evidence>
<organism evidence="6 7">
    <name type="scientific">Acinetobacter tandoii</name>
    <dbReference type="NCBI Taxonomy" id="202954"/>
    <lineage>
        <taxon>Bacteria</taxon>
        <taxon>Pseudomonadati</taxon>
        <taxon>Pseudomonadota</taxon>
        <taxon>Gammaproteobacteria</taxon>
        <taxon>Moraxellales</taxon>
        <taxon>Moraxellaceae</taxon>
        <taxon>Acinetobacter</taxon>
    </lineage>
</organism>
<protein>
    <recommendedName>
        <fullName evidence="2">diguanylate cyclase</fullName>
        <ecNumber evidence="2">2.7.7.65</ecNumber>
    </recommendedName>
</protein>
<keyword evidence="4" id="KW-0472">Membrane</keyword>
<dbReference type="NCBIfam" id="TIGR00254">
    <property type="entry name" value="GGDEF"/>
    <property type="match status" value="1"/>
</dbReference>
<dbReference type="RefSeq" id="WP_151504013.1">
    <property type="nucleotide sequence ID" value="NZ_VXLD01000002.1"/>
</dbReference>
<dbReference type="GO" id="GO:1902201">
    <property type="term" value="P:negative regulation of bacterial-type flagellum-dependent cell motility"/>
    <property type="evidence" value="ECO:0007669"/>
    <property type="project" value="TreeGrafter"/>
</dbReference>
<sequence>MSYIVPDEELLQMRTKKFLKRIFVMRQLGTILCFIPIFSVLRDMHYESNYFILLAVNAFVWPSFAYLISQRSGDPVKTEQTSLIVDTMFGGAWIGVMGLSPMPSFIILAVFIADRYAAGGWKLLAPSILGFTVSLIGIWLLVGMPLTLTFSPHTVWLTIPLATLYLIALSILSRKLSTNLSQKNRQFERIALMDPRLHIPNRRLFEQRLASTFVQTQRGNSTAHLMLIDVDHFKDINDTYGHEMGDYVLIELSNILRESIQSKDIPARFGGDELAVIVMDSSSQEIMQLSQTILDKVRHFRLPSNPNFRMSISIGISSAAAAGSTTDWLKMADQALYEVKRQGRDGVQYICEMS</sequence>
<dbReference type="GO" id="GO:0052621">
    <property type="term" value="F:diguanylate cyclase activity"/>
    <property type="evidence" value="ECO:0007669"/>
    <property type="project" value="UniProtKB-EC"/>
</dbReference>
<feature type="transmembrane region" description="Helical" evidence="4">
    <location>
        <begin position="123"/>
        <end position="142"/>
    </location>
</feature>
<reference evidence="6 7" key="1">
    <citation type="submission" date="2019-09" db="EMBL/GenBank/DDBJ databases">
        <title>Draft genome sequence of Acinetobacter tandoii W4-4-4 isolated from environmental water sample.</title>
        <authorList>
            <person name="Wee S.K."/>
            <person name="Yan B."/>
            <person name="Mustaffa S.B."/>
            <person name="Yap E.P.H."/>
        </authorList>
    </citation>
    <scope>NUCLEOTIDE SEQUENCE [LARGE SCALE GENOMIC DNA]</scope>
    <source>
        <strain evidence="6 7">W4-4-4</strain>
    </source>
</reference>
<evidence type="ECO:0000256" key="1">
    <source>
        <dbReference type="ARBA" id="ARBA00001946"/>
    </source>
</evidence>
<accession>A0A5N4WT75</accession>
<comment type="catalytic activity">
    <reaction evidence="3">
        <text>2 GTP = 3',3'-c-di-GMP + 2 diphosphate</text>
        <dbReference type="Rhea" id="RHEA:24898"/>
        <dbReference type="ChEBI" id="CHEBI:33019"/>
        <dbReference type="ChEBI" id="CHEBI:37565"/>
        <dbReference type="ChEBI" id="CHEBI:58805"/>
        <dbReference type="EC" id="2.7.7.65"/>
    </reaction>
</comment>
<comment type="cofactor">
    <cofactor evidence="1">
        <name>Mg(2+)</name>
        <dbReference type="ChEBI" id="CHEBI:18420"/>
    </cofactor>
</comment>
<gene>
    <name evidence="6" type="ORF">F4W09_03255</name>
</gene>
<dbReference type="Proteomes" id="UP000325788">
    <property type="component" value="Unassembled WGS sequence"/>
</dbReference>
<dbReference type="PANTHER" id="PTHR45138:SF9">
    <property type="entry name" value="DIGUANYLATE CYCLASE DGCM-RELATED"/>
    <property type="match status" value="1"/>
</dbReference>
<feature type="domain" description="GGDEF" evidence="5">
    <location>
        <begin position="221"/>
        <end position="352"/>
    </location>
</feature>
<name>A0A5N4WT75_9GAMM</name>
<evidence type="ECO:0000313" key="7">
    <source>
        <dbReference type="Proteomes" id="UP000325788"/>
    </source>
</evidence>
<dbReference type="InterPro" id="IPR050469">
    <property type="entry name" value="Diguanylate_Cyclase"/>
</dbReference>
<dbReference type="PROSITE" id="PS50887">
    <property type="entry name" value="GGDEF"/>
    <property type="match status" value="1"/>
</dbReference>
<evidence type="ECO:0000313" key="6">
    <source>
        <dbReference type="EMBL" id="KAB1857775.1"/>
    </source>
</evidence>
<evidence type="ECO:0000256" key="3">
    <source>
        <dbReference type="ARBA" id="ARBA00034247"/>
    </source>
</evidence>
<dbReference type="SUPFAM" id="SSF55073">
    <property type="entry name" value="Nucleotide cyclase"/>
    <property type="match status" value="1"/>
</dbReference>
<proteinExistence type="predicted"/>
<dbReference type="EMBL" id="VXLD01000002">
    <property type="protein sequence ID" value="KAB1857775.1"/>
    <property type="molecule type" value="Genomic_DNA"/>
</dbReference>
<keyword evidence="4" id="KW-1133">Transmembrane helix</keyword>
<feature type="transmembrane region" description="Helical" evidence="4">
    <location>
        <begin position="88"/>
        <end position="111"/>
    </location>
</feature>
<dbReference type="Gene3D" id="3.30.70.270">
    <property type="match status" value="1"/>
</dbReference>
<dbReference type="FunFam" id="3.30.70.270:FF:000001">
    <property type="entry name" value="Diguanylate cyclase domain protein"/>
    <property type="match status" value="1"/>
</dbReference>
<dbReference type="Pfam" id="PF00990">
    <property type="entry name" value="GGDEF"/>
    <property type="match status" value="1"/>
</dbReference>
<dbReference type="Pfam" id="PF05230">
    <property type="entry name" value="MASE2"/>
    <property type="match status" value="1"/>
</dbReference>
<feature type="transmembrane region" description="Helical" evidence="4">
    <location>
        <begin position="50"/>
        <end position="68"/>
    </location>
</feature>